<dbReference type="InterPro" id="IPR000086">
    <property type="entry name" value="NUDIX_hydrolase_dom"/>
</dbReference>
<protein>
    <submittedName>
        <fullName evidence="5">NUDIX domain-containing protein</fullName>
    </submittedName>
</protein>
<dbReference type="GO" id="GO:0016787">
    <property type="term" value="F:hydrolase activity"/>
    <property type="evidence" value="ECO:0007669"/>
    <property type="project" value="UniProtKB-KW"/>
</dbReference>
<dbReference type="PANTHER" id="PTHR43046">
    <property type="entry name" value="GDP-MANNOSE MANNOSYL HYDROLASE"/>
    <property type="match status" value="1"/>
</dbReference>
<dbReference type="InterPro" id="IPR015797">
    <property type="entry name" value="NUDIX_hydrolase-like_dom_sf"/>
</dbReference>
<comment type="cofactor">
    <cofactor evidence="1">
        <name>Mg(2+)</name>
        <dbReference type="ChEBI" id="CHEBI:18420"/>
    </cofactor>
</comment>
<name>A0A930V370_9ACTN</name>
<reference evidence="5" key="1">
    <citation type="submission" date="2020-11" db="EMBL/GenBank/DDBJ databases">
        <title>Nocardioides sp. CBS4Y-1, whole genome shotgun sequence.</title>
        <authorList>
            <person name="Tuo L."/>
        </authorList>
    </citation>
    <scope>NUCLEOTIDE SEQUENCE</scope>
    <source>
        <strain evidence="5">CBS4Y-1</strain>
    </source>
</reference>
<dbReference type="PROSITE" id="PS51462">
    <property type="entry name" value="NUDIX"/>
    <property type="match status" value="1"/>
</dbReference>
<evidence type="ECO:0000256" key="2">
    <source>
        <dbReference type="ARBA" id="ARBA00022801"/>
    </source>
</evidence>
<comment type="caution">
    <text evidence="5">The sequence shown here is derived from an EMBL/GenBank/DDBJ whole genome shotgun (WGS) entry which is preliminary data.</text>
</comment>
<keyword evidence="6" id="KW-1185">Reference proteome</keyword>
<evidence type="ECO:0000256" key="1">
    <source>
        <dbReference type="ARBA" id="ARBA00001946"/>
    </source>
</evidence>
<dbReference type="CDD" id="cd04685">
    <property type="entry name" value="NUDIX_Hydrolase"/>
    <property type="match status" value="1"/>
</dbReference>
<dbReference type="Pfam" id="PF00293">
    <property type="entry name" value="NUDIX"/>
    <property type="match status" value="1"/>
</dbReference>
<evidence type="ECO:0000313" key="5">
    <source>
        <dbReference type="EMBL" id="MBF4163036.1"/>
    </source>
</evidence>
<dbReference type="Gene3D" id="3.90.79.10">
    <property type="entry name" value="Nucleoside Triphosphate Pyrophosphohydrolase"/>
    <property type="match status" value="1"/>
</dbReference>
<keyword evidence="3" id="KW-0460">Magnesium</keyword>
<evidence type="ECO:0000313" key="6">
    <source>
        <dbReference type="Proteomes" id="UP000656804"/>
    </source>
</evidence>
<evidence type="ECO:0000259" key="4">
    <source>
        <dbReference type="PROSITE" id="PS51462"/>
    </source>
</evidence>
<sequence>MSEPILRITARVLPVSERGEVLLLCDQDPGHPGDLRWGTIGGAVDPGESLPEAGVREMFEETGVVVDAGALVGPVHQDRLEFSYDGTRYLGDSTFFAVPLARDVEVSFAHLEPAEVGNVLEARWWRPADVRDDGRLVSPDLPDIMELAIAAIERGSA</sequence>
<dbReference type="Proteomes" id="UP000656804">
    <property type="component" value="Unassembled WGS sequence"/>
</dbReference>
<proteinExistence type="predicted"/>
<dbReference type="RefSeq" id="WP_194504304.1">
    <property type="nucleotide sequence ID" value="NZ_JADIVZ010000009.1"/>
</dbReference>
<keyword evidence="2" id="KW-0378">Hydrolase</keyword>
<dbReference type="SUPFAM" id="SSF55811">
    <property type="entry name" value="Nudix"/>
    <property type="match status" value="1"/>
</dbReference>
<feature type="domain" description="Nudix hydrolase" evidence="4">
    <location>
        <begin position="5"/>
        <end position="149"/>
    </location>
</feature>
<evidence type="ECO:0000256" key="3">
    <source>
        <dbReference type="ARBA" id="ARBA00022842"/>
    </source>
</evidence>
<dbReference type="EMBL" id="JADIVZ010000009">
    <property type="protein sequence ID" value="MBF4163036.1"/>
    <property type="molecule type" value="Genomic_DNA"/>
</dbReference>
<accession>A0A930V370</accession>
<gene>
    <name evidence="5" type="ORF">ISG29_15175</name>
</gene>
<dbReference type="AlphaFoldDB" id="A0A930V370"/>
<organism evidence="5 6">
    <name type="scientific">Nocardioides acrostichi</name>
    <dbReference type="NCBI Taxonomy" id="2784339"/>
    <lineage>
        <taxon>Bacteria</taxon>
        <taxon>Bacillati</taxon>
        <taxon>Actinomycetota</taxon>
        <taxon>Actinomycetes</taxon>
        <taxon>Propionibacteriales</taxon>
        <taxon>Nocardioidaceae</taxon>
        <taxon>Nocardioides</taxon>
    </lineage>
</organism>
<dbReference type="PANTHER" id="PTHR43046:SF12">
    <property type="entry name" value="GDP-MANNOSE MANNOSYL HYDROLASE"/>
    <property type="match status" value="1"/>
</dbReference>